<reference evidence="3" key="1">
    <citation type="submission" date="2020-11" db="EMBL/GenBank/DDBJ databases">
        <authorList>
            <consortium name="DOE Joint Genome Institute"/>
            <person name="Ahrendt S."/>
            <person name="Riley R."/>
            <person name="Andreopoulos W."/>
            <person name="Labutti K."/>
            <person name="Pangilinan J."/>
            <person name="Ruiz-Duenas F.J."/>
            <person name="Barrasa J.M."/>
            <person name="Sanchez-Garcia M."/>
            <person name="Camarero S."/>
            <person name="Miyauchi S."/>
            <person name="Serrano A."/>
            <person name="Linde D."/>
            <person name="Babiker R."/>
            <person name="Drula E."/>
            <person name="Ayuso-Fernandez I."/>
            <person name="Pacheco R."/>
            <person name="Padilla G."/>
            <person name="Ferreira P."/>
            <person name="Barriuso J."/>
            <person name="Kellner H."/>
            <person name="Castanera R."/>
            <person name="Alfaro M."/>
            <person name="Ramirez L."/>
            <person name="Pisabarro A.G."/>
            <person name="Kuo A."/>
            <person name="Tritt A."/>
            <person name="Lipzen A."/>
            <person name="He G."/>
            <person name="Yan M."/>
            <person name="Ng V."/>
            <person name="Cullen D."/>
            <person name="Martin F."/>
            <person name="Rosso M.-N."/>
            <person name="Henrissat B."/>
            <person name="Hibbett D."/>
            <person name="Martinez A.T."/>
            <person name="Grigoriev I.V."/>
        </authorList>
    </citation>
    <scope>NUCLEOTIDE SEQUENCE</scope>
    <source>
        <strain evidence="3">AH 40177</strain>
    </source>
</reference>
<protein>
    <recommendedName>
        <fullName evidence="5">G-protein coupled receptors family 1 profile domain-containing protein</fullName>
    </recommendedName>
</protein>
<evidence type="ECO:0008006" key="5">
    <source>
        <dbReference type="Google" id="ProtNLM"/>
    </source>
</evidence>
<accession>A0A9P5U262</accession>
<sequence>MGSWVVFCMSYLLLFFSGHAFDGEPELSLCIIQSSLTYAVSPFAAACALALVTQLFFNINSALTGNSIGGSRYWRVILIAAPYAVFFFLVLESTIIALAAPNAEFSSISYCSLQSNVPSRITSALDVVLVLPVLVLNVLIYLRFRKHRAVLRTGNLKSMFIRVSAFMVFGIIAVAVGSLFFVIAFLNAEGSNTGLVELDIILSTLPIAAVIVFGTHKDLLVVWLFWRKKHNYSGFPAVLRETKPKTTPHSWSPH</sequence>
<feature type="transmembrane region" description="Helical" evidence="1">
    <location>
        <begin position="77"/>
        <end position="101"/>
    </location>
</feature>
<feature type="signal peptide" evidence="2">
    <location>
        <begin position="1"/>
        <end position="20"/>
    </location>
</feature>
<comment type="caution">
    <text evidence="3">The sequence shown here is derived from an EMBL/GenBank/DDBJ whole genome shotgun (WGS) entry which is preliminary data.</text>
</comment>
<keyword evidence="2" id="KW-0732">Signal</keyword>
<feature type="transmembrane region" description="Helical" evidence="1">
    <location>
        <begin position="121"/>
        <end position="142"/>
    </location>
</feature>
<dbReference type="OrthoDB" id="3259067at2759"/>
<keyword evidence="1" id="KW-0472">Membrane</keyword>
<evidence type="ECO:0000313" key="4">
    <source>
        <dbReference type="Proteomes" id="UP000772434"/>
    </source>
</evidence>
<feature type="transmembrane region" description="Helical" evidence="1">
    <location>
        <begin position="163"/>
        <end position="188"/>
    </location>
</feature>
<keyword evidence="1" id="KW-0812">Transmembrane</keyword>
<dbReference type="Proteomes" id="UP000772434">
    <property type="component" value="Unassembled WGS sequence"/>
</dbReference>
<evidence type="ECO:0000256" key="1">
    <source>
        <dbReference type="SAM" id="Phobius"/>
    </source>
</evidence>
<feature type="chain" id="PRO_5040316405" description="G-protein coupled receptors family 1 profile domain-containing protein" evidence="2">
    <location>
        <begin position="21"/>
        <end position="254"/>
    </location>
</feature>
<keyword evidence="1" id="KW-1133">Transmembrane helix</keyword>
<dbReference type="EMBL" id="JADNRY010000176">
    <property type="protein sequence ID" value="KAF9062313.1"/>
    <property type="molecule type" value="Genomic_DNA"/>
</dbReference>
<name>A0A9P5U262_9AGAR</name>
<dbReference type="AlphaFoldDB" id="A0A9P5U262"/>
<proteinExistence type="predicted"/>
<evidence type="ECO:0000313" key="3">
    <source>
        <dbReference type="EMBL" id="KAF9062313.1"/>
    </source>
</evidence>
<keyword evidence="4" id="KW-1185">Reference proteome</keyword>
<gene>
    <name evidence="3" type="ORF">BDP27DRAFT_1451820</name>
</gene>
<evidence type="ECO:0000256" key="2">
    <source>
        <dbReference type="SAM" id="SignalP"/>
    </source>
</evidence>
<feature type="transmembrane region" description="Helical" evidence="1">
    <location>
        <begin position="36"/>
        <end position="57"/>
    </location>
</feature>
<organism evidence="3 4">
    <name type="scientific">Rhodocollybia butyracea</name>
    <dbReference type="NCBI Taxonomy" id="206335"/>
    <lineage>
        <taxon>Eukaryota</taxon>
        <taxon>Fungi</taxon>
        <taxon>Dikarya</taxon>
        <taxon>Basidiomycota</taxon>
        <taxon>Agaricomycotina</taxon>
        <taxon>Agaricomycetes</taxon>
        <taxon>Agaricomycetidae</taxon>
        <taxon>Agaricales</taxon>
        <taxon>Marasmiineae</taxon>
        <taxon>Omphalotaceae</taxon>
        <taxon>Rhodocollybia</taxon>
    </lineage>
</organism>
<feature type="transmembrane region" description="Helical" evidence="1">
    <location>
        <begin position="200"/>
        <end position="226"/>
    </location>
</feature>